<dbReference type="PANTHER" id="PTHR21661">
    <property type="entry name" value="EPOXIDE HYDROLASE 1-RELATED"/>
    <property type="match status" value="1"/>
</dbReference>
<keyword evidence="2" id="KW-0378">Hydrolase</keyword>
<accession>A0ABQ9S3D8</accession>
<dbReference type="RefSeq" id="XP_060342994.1">
    <property type="nucleotide sequence ID" value="XM_060498260.1"/>
</dbReference>
<dbReference type="GeneID" id="85382159"/>
<comment type="caution">
    <text evidence="5">The sequence shown here is derived from an EMBL/GenBank/DDBJ whole genome shotgun (WGS) entry which is preliminary data.</text>
</comment>
<keyword evidence="3" id="KW-0732">Signal</keyword>
<dbReference type="InterPro" id="IPR029058">
    <property type="entry name" value="AB_hydrolase_fold"/>
</dbReference>
<dbReference type="SUPFAM" id="SSF53474">
    <property type="entry name" value="alpha/beta-Hydrolases"/>
    <property type="match status" value="1"/>
</dbReference>
<dbReference type="InterPro" id="IPR016292">
    <property type="entry name" value="Epoxide_hydrolase"/>
</dbReference>
<dbReference type="Pfam" id="PF06441">
    <property type="entry name" value="EHN"/>
    <property type="match status" value="1"/>
</dbReference>
<feature type="chain" id="PRO_5046654548" description="Epoxide hydrolase N-terminal domain-containing protein" evidence="3">
    <location>
        <begin position="20"/>
        <end position="429"/>
    </location>
</feature>
<dbReference type="PANTHER" id="PTHR21661:SF39">
    <property type="entry name" value="HYDROLASE, PUTATIVE (AFU_ORTHOLOGUE AFUA_3G08960)-RELATED"/>
    <property type="match status" value="1"/>
</dbReference>
<dbReference type="Gene3D" id="3.40.50.1820">
    <property type="entry name" value="alpha/beta hydrolase"/>
    <property type="match status" value="1"/>
</dbReference>
<evidence type="ECO:0000256" key="2">
    <source>
        <dbReference type="ARBA" id="ARBA00022801"/>
    </source>
</evidence>
<evidence type="ECO:0000313" key="5">
    <source>
        <dbReference type="EMBL" id="KAK1523155.1"/>
    </source>
</evidence>
<protein>
    <recommendedName>
        <fullName evidence="4">Epoxide hydrolase N-terminal domain-containing protein</fullName>
    </recommendedName>
</protein>
<keyword evidence="6" id="KW-1185">Reference proteome</keyword>
<evidence type="ECO:0000256" key="3">
    <source>
        <dbReference type="SAM" id="SignalP"/>
    </source>
</evidence>
<evidence type="ECO:0000313" key="6">
    <source>
        <dbReference type="Proteomes" id="UP001241169"/>
    </source>
</evidence>
<dbReference type="PROSITE" id="PS51257">
    <property type="entry name" value="PROKAR_LIPOPROTEIN"/>
    <property type="match status" value="1"/>
</dbReference>
<feature type="domain" description="Epoxide hydrolase N-terminal" evidence="4">
    <location>
        <begin position="40"/>
        <end position="150"/>
    </location>
</feature>
<reference evidence="5 6" key="1">
    <citation type="submission" date="2016-10" db="EMBL/GenBank/DDBJ databases">
        <title>The genome sequence of Colletotrichum fioriniae PJ7.</title>
        <authorList>
            <person name="Baroncelli R."/>
        </authorList>
    </citation>
    <scope>NUCLEOTIDE SEQUENCE [LARGE SCALE GENOMIC DNA]</scope>
    <source>
        <strain evidence="5 6">IMI 384185</strain>
    </source>
</reference>
<dbReference type="InterPro" id="IPR000639">
    <property type="entry name" value="Epox_hydrolase-like"/>
</dbReference>
<comment type="similarity">
    <text evidence="1">Belongs to the peptidase S33 family.</text>
</comment>
<dbReference type="InterPro" id="IPR010497">
    <property type="entry name" value="Epoxide_hydro_N"/>
</dbReference>
<feature type="signal peptide" evidence="3">
    <location>
        <begin position="1"/>
        <end position="19"/>
    </location>
</feature>
<organism evidence="5 6">
    <name type="scientific">Colletotrichum paranaense</name>
    <dbReference type="NCBI Taxonomy" id="1914294"/>
    <lineage>
        <taxon>Eukaryota</taxon>
        <taxon>Fungi</taxon>
        <taxon>Dikarya</taxon>
        <taxon>Ascomycota</taxon>
        <taxon>Pezizomycotina</taxon>
        <taxon>Sordariomycetes</taxon>
        <taxon>Hypocreomycetidae</taxon>
        <taxon>Glomerellales</taxon>
        <taxon>Glomerellaceae</taxon>
        <taxon>Colletotrichum</taxon>
        <taxon>Colletotrichum acutatum species complex</taxon>
    </lineage>
</organism>
<dbReference type="PIRSF" id="PIRSF001112">
    <property type="entry name" value="Epoxide_hydrolase"/>
    <property type="match status" value="1"/>
</dbReference>
<sequence length="429" mass="48017">MVRVITFLKVAAFAGLASGSACSGQTLGNLPHPIAVNATITPFTVNITDDAIENLKAHLRLYRPPRDTYESVNAGWEFGVPKEWLVNATDQWLNNYDWRAEEAVLNSIPQYKVGLTDDDGEAYSIHFAGLFSNKKDAIPLVMSHGFPDSYQLFMPFLQMIQAKYADTPDDMPYHIIVPSLVGTGFSSPPPLTKPFYTTDMARIMNKFMVALGFGESGYIAHGTDVSSMIVEYMLEAYDEVKAAHATLWWGHPDYDSTTQLPANEMEVNALKRLASTTSWGVGNVAVHRDRSSTIGHTIGNSPISILTWVGERYVLWADPSAPISMTNLLTDVSLYWFTETYPTSYWCYAQFRSSLNDSIPTAPNYTGKRLAYSWFANDVSSPPSAYFKNHSDIYTDFYQHDKGGHFVPMEQPEALWADLTDFIPKVWAQ</sequence>
<evidence type="ECO:0000259" key="4">
    <source>
        <dbReference type="Pfam" id="PF06441"/>
    </source>
</evidence>
<gene>
    <name evidence="5" type="ORF">CPAR01_14008</name>
</gene>
<dbReference type="Proteomes" id="UP001241169">
    <property type="component" value="Unassembled WGS sequence"/>
</dbReference>
<evidence type="ECO:0000256" key="1">
    <source>
        <dbReference type="ARBA" id="ARBA00010088"/>
    </source>
</evidence>
<proteinExistence type="inferred from homology"/>
<name>A0ABQ9S3D8_9PEZI</name>
<dbReference type="EMBL" id="MOPA01000014">
    <property type="protein sequence ID" value="KAK1523155.1"/>
    <property type="molecule type" value="Genomic_DNA"/>
</dbReference>
<dbReference type="PRINTS" id="PR00412">
    <property type="entry name" value="EPOXHYDRLASE"/>
</dbReference>